<dbReference type="GeneID" id="77727168"/>
<gene>
    <name evidence="6" type="ORF">MKK02DRAFT_30059</name>
</gene>
<keyword evidence="3 5" id="KW-1133">Transmembrane helix</keyword>
<feature type="transmembrane region" description="Helical" evidence="5">
    <location>
        <begin position="58"/>
        <end position="80"/>
    </location>
</feature>
<evidence type="ECO:0000256" key="2">
    <source>
        <dbReference type="ARBA" id="ARBA00022692"/>
    </source>
</evidence>
<dbReference type="AlphaFoldDB" id="A0AA38H1F5"/>
<evidence type="ECO:0000256" key="1">
    <source>
        <dbReference type="ARBA" id="ARBA00004141"/>
    </source>
</evidence>
<dbReference type="RefSeq" id="XP_052941962.1">
    <property type="nucleotide sequence ID" value="XM_053087963.1"/>
</dbReference>
<dbReference type="EMBL" id="JAKWFO010000014">
    <property type="protein sequence ID" value="KAI9632185.1"/>
    <property type="molecule type" value="Genomic_DNA"/>
</dbReference>
<dbReference type="GO" id="GO:0005886">
    <property type="term" value="C:plasma membrane"/>
    <property type="evidence" value="ECO:0007669"/>
    <property type="project" value="TreeGrafter"/>
</dbReference>
<protein>
    <submittedName>
        <fullName evidence="6">RTA1 like protein-domain-containing protein</fullName>
    </submittedName>
</protein>
<evidence type="ECO:0000256" key="4">
    <source>
        <dbReference type="ARBA" id="ARBA00023136"/>
    </source>
</evidence>
<dbReference type="Pfam" id="PF04479">
    <property type="entry name" value="RTA1"/>
    <property type="match status" value="1"/>
</dbReference>
<keyword evidence="2 5" id="KW-0812">Transmembrane</keyword>
<feature type="transmembrane region" description="Helical" evidence="5">
    <location>
        <begin position="261"/>
        <end position="279"/>
    </location>
</feature>
<feature type="transmembrane region" description="Helical" evidence="5">
    <location>
        <begin position="175"/>
        <end position="197"/>
    </location>
</feature>
<feature type="transmembrane region" description="Helical" evidence="5">
    <location>
        <begin position="132"/>
        <end position="155"/>
    </location>
</feature>
<sequence>MATPSSTASAAAATITNYLEVRSPYDYTPSLAPGLAFSIVFGVITLVHCGIAVRYRNWVAFVALIPGGILEIIGWAGRLWSHYKVLNSNPFIMQMCCLILGPAFFSAWAYTVLGYCIMTLGPAYSLLRPKAYIAIFVTADAVCLVLQAIGGGLAAVRAKSGNNVQMPTRIMLSGVLVQLGTMTIFSILAVDFIARVISRRPYARRVRSLDRQGLWSGVETAEDVAPSTPPLAGSDAEKHIPASVHGLTAADRARRLRKAKLLLIGTAFASAMIYVRGVYRSIELAQGWSGYLMTHEVFFTWLDGFPMLLCYASFAVAHPGWLIEK</sequence>
<feature type="transmembrane region" description="Helical" evidence="5">
    <location>
        <begin position="31"/>
        <end position="51"/>
    </location>
</feature>
<evidence type="ECO:0000313" key="6">
    <source>
        <dbReference type="EMBL" id="KAI9632185.1"/>
    </source>
</evidence>
<dbReference type="PANTHER" id="PTHR31465">
    <property type="entry name" value="PROTEIN RTA1-RELATED"/>
    <property type="match status" value="1"/>
</dbReference>
<keyword evidence="7" id="KW-1185">Reference proteome</keyword>
<dbReference type="PANTHER" id="PTHR31465:SF9">
    <property type="entry name" value="SPHINGOID LONG-CHAIN BASE TRANSPORTER RSB1"/>
    <property type="match status" value="1"/>
</dbReference>
<dbReference type="GO" id="GO:0000324">
    <property type="term" value="C:fungal-type vacuole"/>
    <property type="evidence" value="ECO:0007669"/>
    <property type="project" value="TreeGrafter"/>
</dbReference>
<name>A0AA38H1F5_9TREE</name>
<evidence type="ECO:0000256" key="5">
    <source>
        <dbReference type="SAM" id="Phobius"/>
    </source>
</evidence>
<evidence type="ECO:0000313" key="7">
    <source>
        <dbReference type="Proteomes" id="UP001164286"/>
    </source>
</evidence>
<dbReference type="InterPro" id="IPR007568">
    <property type="entry name" value="RTA1"/>
</dbReference>
<dbReference type="Proteomes" id="UP001164286">
    <property type="component" value="Unassembled WGS sequence"/>
</dbReference>
<proteinExistence type="predicted"/>
<feature type="transmembrane region" description="Helical" evidence="5">
    <location>
        <begin position="92"/>
        <end position="120"/>
    </location>
</feature>
<accession>A0AA38H1F5</accession>
<keyword evidence="4 5" id="KW-0472">Membrane</keyword>
<comment type="caution">
    <text evidence="6">The sequence shown here is derived from an EMBL/GenBank/DDBJ whole genome shotgun (WGS) entry which is preliminary data.</text>
</comment>
<evidence type="ECO:0000256" key="3">
    <source>
        <dbReference type="ARBA" id="ARBA00022989"/>
    </source>
</evidence>
<feature type="transmembrane region" description="Helical" evidence="5">
    <location>
        <begin position="299"/>
        <end position="323"/>
    </location>
</feature>
<reference evidence="6" key="1">
    <citation type="journal article" date="2022" name="G3 (Bethesda)">
        <title>High quality genome of the basidiomycete yeast Dioszegia hungarica PDD-24b-2 isolated from cloud water.</title>
        <authorList>
            <person name="Jarrige D."/>
            <person name="Haridas S."/>
            <person name="Bleykasten-Grosshans C."/>
            <person name="Joly M."/>
            <person name="Nadalig T."/>
            <person name="Sancelme M."/>
            <person name="Vuilleumier S."/>
            <person name="Grigoriev I.V."/>
            <person name="Amato P."/>
            <person name="Bringel F."/>
        </authorList>
    </citation>
    <scope>NUCLEOTIDE SEQUENCE</scope>
    <source>
        <strain evidence="6">PDD-24b-2</strain>
    </source>
</reference>
<organism evidence="6 7">
    <name type="scientific">Dioszegia hungarica</name>
    <dbReference type="NCBI Taxonomy" id="4972"/>
    <lineage>
        <taxon>Eukaryota</taxon>
        <taxon>Fungi</taxon>
        <taxon>Dikarya</taxon>
        <taxon>Basidiomycota</taxon>
        <taxon>Agaricomycotina</taxon>
        <taxon>Tremellomycetes</taxon>
        <taxon>Tremellales</taxon>
        <taxon>Bulleribasidiaceae</taxon>
        <taxon>Dioszegia</taxon>
    </lineage>
</organism>
<comment type="subcellular location">
    <subcellularLocation>
        <location evidence="1">Membrane</location>
        <topology evidence="1">Multi-pass membrane protein</topology>
    </subcellularLocation>
</comment>